<sequence length="449" mass="51192">MNQHFDDDDARLQGIASGLENQVLSDGNEGDTVENDSSLVLDAVPIEIWGYMLQFMTMDTVKAFSTCSKSFRSLALGVVFRKIFLNSDSLEAFRDGGLVGCGRFVRKVTFELHTDYTHAPTNSSVMKIPYLAQNLNTFPNLTGLSITFGGPCTDAYESAFLAEVLRHFSEYPGYSNIRSLELHKSFITLVEAVMKIPMQDGNTTRLSSLQEREKENLKNTEPMVNLERLGLRYHGVLSLLEHSKGWEWAHLRLLRSSAARIKRLDLRVSDLYYGYDTTEWRLYLREVKIRFPVLETLCITIDSFMSWKTLDLITTAAPNLKHLAMDTKGVINVKELDKATGEEILYPQLTKLKNLETVLISWPGRIREPTQVSRGLERPKMRQTVSLWIKNGLEKLTSVRFVVWKKMEMEEEDLGGFHGGFRSKKRRYLEAFEVVRKGAEVEVVPLSGK</sequence>
<comment type="caution">
    <text evidence="1">The sequence shown here is derived from an EMBL/GenBank/DDBJ whole genome shotgun (WGS) entry which is preliminary data.</text>
</comment>
<evidence type="ECO:0008006" key="3">
    <source>
        <dbReference type="Google" id="ProtNLM"/>
    </source>
</evidence>
<evidence type="ECO:0000313" key="2">
    <source>
        <dbReference type="Proteomes" id="UP001313282"/>
    </source>
</evidence>
<keyword evidence="2" id="KW-1185">Reference proteome</keyword>
<dbReference type="Proteomes" id="UP001313282">
    <property type="component" value="Unassembled WGS sequence"/>
</dbReference>
<proteinExistence type="predicted"/>
<dbReference type="AlphaFoldDB" id="A0AAN8NR08"/>
<reference evidence="1 2" key="1">
    <citation type="submission" date="2019-10" db="EMBL/GenBank/DDBJ databases">
        <authorList>
            <person name="Palmer J.M."/>
        </authorList>
    </citation>
    <scope>NUCLEOTIDE SEQUENCE [LARGE SCALE GENOMIC DNA]</scope>
    <source>
        <strain evidence="1 2">TWF718</strain>
    </source>
</reference>
<protein>
    <recommendedName>
        <fullName evidence="3">F-box domain-containing protein</fullName>
    </recommendedName>
</protein>
<name>A0AAN8NR08_9PEZI</name>
<organism evidence="1 2">
    <name type="scientific">Orbilia javanica</name>
    <dbReference type="NCBI Taxonomy" id="47235"/>
    <lineage>
        <taxon>Eukaryota</taxon>
        <taxon>Fungi</taxon>
        <taxon>Dikarya</taxon>
        <taxon>Ascomycota</taxon>
        <taxon>Pezizomycotina</taxon>
        <taxon>Orbiliomycetes</taxon>
        <taxon>Orbiliales</taxon>
        <taxon>Orbiliaceae</taxon>
        <taxon>Orbilia</taxon>
    </lineage>
</organism>
<dbReference type="EMBL" id="JAVHNR010000007">
    <property type="protein sequence ID" value="KAK6336982.1"/>
    <property type="molecule type" value="Genomic_DNA"/>
</dbReference>
<evidence type="ECO:0000313" key="1">
    <source>
        <dbReference type="EMBL" id="KAK6336982.1"/>
    </source>
</evidence>
<accession>A0AAN8NR08</accession>
<gene>
    <name evidence="1" type="ORF">TWF718_009769</name>
</gene>